<name>A0A0F9THZ3_9ZZZZ</name>
<accession>A0A0F9THZ3</accession>
<organism evidence="1">
    <name type="scientific">marine sediment metagenome</name>
    <dbReference type="NCBI Taxonomy" id="412755"/>
    <lineage>
        <taxon>unclassified sequences</taxon>
        <taxon>metagenomes</taxon>
        <taxon>ecological metagenomes</taxon>
    </lineage>
</organism>
<dbReference type="AlphaFoldDB" id="A0A0F9THZ3"/>
<protein>
    <submittedName>
        <fullName evidence="1">Uncharacterized protein</fullName>
    </submittedName>
</protein>
<evidence type="ECO:0000313" key="1">
    <source>
        <dbReference type="EMBL" id="KKN74537.1"/>
    </source>
</evidence>
<dbReference type="EMBL" id="LAZR01000324">
    <property type="protein sequence ID" value="KKN74537.1"/>
    <property type="molecule type" value="Genomic_DNA"/>
</dbReference>
<sequence>MGTYEPDPFPTGDAADSEALLDYLYNEFQKLAASFLGVENILLEEMNEEPTKPRTGMIVLADGTNWNPGSGAGFYGYHSSSWNKLG</sequence>
<reference evidence="1" key="1">
    <citation type="journal article" date="2015" name="Nature">
        <title>Complex archaea that bridge the gap between prokaryotes and eukaryotes.</title>
        <authorList>
            <person name="Spang A."/>
            <person name="Saw J.H."/>
            <person name="Jorgensen S.L."/>
            <person name="Zaremba-Niedzwiedzka K."/>
            <person name="Martijn J."/>
            <person name="Lind A.E."/>
            <person name="van Eijk R."/>
            <person name="Schleper C."/>
            <person name="Guy L."/>
            <person name="Ettema T.J."/>
        </authorList>
    </citation>
    <scope>NUCLEOTIDE SEQUENCE</scope>
</reference>
<proteinExistence type="predicted"/>
<comment type="caution">
    <text evidence="1">The sequence shown here is derived from an EMBL/GenBank/DDBJ whole genome shotgun (WGS) entry which is preliminary data.</text>
</comment>
<gene>
    <name evidence="1" type="ORF">LCGC14_0389540</name>
</gene>